<evidence type="ECO:0000259" key="4">
    <source>
        <dbReference type="PROSITE" id="PS50878"/>
    </source>
</evidence>
<dbReference type="Gene3D" id="2.40.70.10">
    <property type="entry name" value="Acid Proteases"/>
    <property type="match status" value="1"/>
</dbReference>
<evidence type="ECO:0008006" key="7">
    <source>
        <dbReference type="Google" id="ProtNLM"/>
    </source>
</evidence>
<reference evidence="5" key="1">
    <citation type="submission" date="2016-04" db="EMBL/GenBank/DDBJ databases">
        <authorList>
            <person name="Nguyen H.D."/>
            <person name="Samba Siva P."/>
            <person name="Cullis J."/>
            <person name="Levesque C.A."/>
            <person name="Hambleton S."/>
        </authorList>
    </citation>
    <scope>NUCLEOTIDE SEQUENCE</scope>
    <source>
        <strain evidence="5">DAOMC 236426</strain>
    </source>
</reference>
<dbReference type="SUPFAM" id="SSF56672">
    <property type="entry name" value="DNA/RNA polymerases"/>
    <property type="match status" value="1"/>
</dbReference>
<keyword evidence="6" id="KW-1185">Reference proteome</keyword>
<feature type="domain" description="Peptidase A2" evidence="3">
    <location>
        <begin position="55"/>
        <end position="139"/>
    </location>
</feature>
<evidence type="ECO:0000313" key="5">
    <source>
        <dbReference type="EMBL" id="KAE8245729.1"/>
    </source>
</evidence>
<gene>
    <name evidence="5" type="ORF">A4X06_0g5458</name>
</gene>
<dbReference type="InterPro" id="IPR053134">
    <property type="entry name" value="RNA-dir_DNA_polymerase"/>
</dbReference>
<dbReference type="InterPro" id="IPR043128">
    <property type="entry name" value="Rev_trsase/Diguanyl_cyclase"/>
</dbReference>
<dbReference type="PANTHER" id="PTHR24559:SF444">
    <property type="entry name" value="REVERSE TRANSCRIPTASE DOMAIN-CONTAINING PROTEIN"/>
    <property type="match status" value="1"/>
</dbReference>
<dbReference type="Gene3D" id="3.10.10.10">
    <property type="entry name" value="HIV Type 1 Reverse Transcriptase, subunit A, domain 1"/>
    <property type="match status" value="1"/>
</dbReference>
<feature type="region of interest" description="Disordered" evidence="2">
    <location>
        <begin position="1"/>
        <end position="38"/>
    </location>
</feature>
<dbReference type="PANTHER" id="PTHR24559">
    <property type="entry name" value="TRANSPOSON TY3-I GAG-POL POLYPROTEIN"/>
    <property type="match status" value="1"/>
</dbReference>
<dbReference type="Proteomes" id="UP000077684">
    <property type="component" value="Unassembled WGS sequence"/>
</dbReference>
<dbReference type="CDD" id="cd00303">
    <property type="entry name" value="retropepsin_like"/>
    <property type="match status" value="1"/>
</dbReference>
<protein>
    <recommendedName>
        <fullName evidence="7">Reverse transcriptase</fullName>
    </recommendedName>
</protein>
<evidence type="ECO:0000259" key="3">
    <source>
        <dbReference type="PROSITE" id="PS50175"/>
    </source>
</evidence>
<evidence type="ECO:0000313" key="6">
    <source>
        <dbReference type="Proteomes" id="UP000077684"/>
    </source>
</evidence>
<dbReference type="PROSITE" id="PS50175">
    <property type="entry name" value="ASP_PROT_RETROV"/>
    <property type="match status" value="1"/>
</dbReference>
<dbReference type="Gene3D" id="3.30.70.270">
    <property type="match status" value="1"/>
</dbReference>
<organism evidence="5 6">
    <name type="scientific">Tilletia controversa</name>
    <name type="common">dwarf bunt fungus</name>
    <dbReference type="NCBI Taxonomy" id="13291"/>
    <lineage>
        <taxon>Eukaryota</taxon>
        <taxon>Fungi</taxon>
        <taxon>Dikarya</taxon>
        <taxon>Basidiomycota</taxon>
        <taxon>Ustilaginomycotina</taxon>
        <taxon>Exobasidiomycetes</taxon>
        <taxon>Tilletiales</taxon>
        <taxon>Tilletiaceae</taxon>
        <taxon>Tilletia</taxon>
    </lineage>
</organism>
<evidence type="ECO:0000256" key="2">
    <source>
        <dbReference type="SAM" id="MobiDB-lite"/>
    </source>
</evidence>
<dbReference type="Pfam" id="PF00078">
    <property type="entry name" value="RVT_1"/>
    <property type="match status" value="1"/>
</dbReference>
<dbReference type="EMBL" id="LWDE02000673">
    <property type="protein sequence ID" value="KAE8245729.1"/>
    <property type="molecule type" value="Genomic_DNA"/>
</dbReference>
<feature type="compositionally biased region" description="Basic and acidic residues" evidence="2">
    <location>
        <begin position="1"/>
        <end position="16"/>
    </location>
</feature>
<dbReference type="InterPro" id="IPR000477">
    <property type="entry name" value="RT_dom"/>
</dbReference>
<dbReference type="InterPro" id="IPR001995">
    <property type="entry name" value="Peptidase_A2_cat"/>
</dbReference>
<comment type="caution">
    <text evidence="5">The sequence shown here is derived from an EMBL/GenBank/DDBJ whole genome shotgun (WGS) entry which is preliminary data.</text>
</comment>
<dbReference type="AlphaFoldDB" id="A0A8X7SVK1"/>
<dbReference type="GO" id="GO:0006508">
    <property type="term" value="P:proteolysis"/>
    <property type="evidence" value="ECO:0007669"/>
    <property type="project" value="InterPro"/>
</dbReference>
<dbReference type="InterPro" id="IPR021109">
    <property type="entry name" value="Peptidase_aspartic_dom_sf"/>
</dbReference>
<dbReference type="CDD" id="cd01647">
    <property type="entry name" value="RT_LTR"/>
    <property type="match status" value="1"/>
</dbReference>
<dbReference type="SUPFAM" id="SSF50630">
    <property type="entry name" value="Acid proteases"/>
    <property type="match status" value="1"/>
</dbReference>
<dbReference type="InterPro" id="IPR043502">
    <property type="entry name" value="DNA/RNA_pol_sf"/>
</dbReference>
<name>A0A8X7SVK1_9BASI</name>
<sequence length="554" mass="59776">MNVNEKRPPLAHDTRRYGNVVPLPSMSATGSGTGSRNHVPLTVHVRVNGTDNRTLSSLLDTGASLSVIDAGLLSRLGGRPQGASMAVHGLGDTRTLGWTTLTAFIDGTDLHGTHVALEFQHDFHVLPRFAPGLCLGQDFIAGHDVSISPARGRARVGHFTFAVSERVDGPPISDLPLVAAEDVVLEPGFQAWVPVGASSLAPGVDYAVLPRLAVSPDESVRLAGPAGVMVHQPRAFVLLGNYGSSAHLLGKGTVIADAVAARVGDVARASGEVFRLTAASHVEESSSTATDASTSTDLDSAPGVPLDVFAGTEDVDNALIQDAATAVFDDAFRIGVDSSGTAPPEVLELLRRHNAAFALDGRPGRVVGFDMAISLRPDTNLRPEAPRRASPEKRQAMDAAIDQLLDWDVIEPSQSSVSFPVLMVKQLAKWRFFVDYRQINAHTIPDRYPLPTIDSVFQTLSGKKWFSALDAIRAYHQLGVREEDRWKTAFVCHRGLFQYKMVPFGLRNAPSVFQRLMDHILGPLRWQQAVVYIDDAVVATNTLEEHHRSMCRLG</sequence>
<evidence type="ECO:0000256" key="1">
    <source>
        <dbReference type="ARBA" id="ARBA00022801"/>
    </source>
</evidence>
<accession>A0A8X7SVK1</accession>
<proteinExistence type="predicted"/>
<dbReference type="GO" id="GO:0004190">
    <property type="term" value="F:aspartic-type endopeptidase activity"/>
    <property type="evidence" value="ECO:0007669"/>
    <property type="project" value="InterPro"/>
</dbReference>
<feature type="domain" description="Reverse transcriptase" evidence="4">
    <location>
        <begin position="330"/>
        <end position="554"/>
    </location>
</feature>
<keyword evidence="1" id="KW-0378">Hydrolase</keyword>
<feature type="compositionally biased region" description="Polar residues" evidence="2">
    <location>
        <begin position="26"/>
        <end position="36"/>
    </location>
</feature>
<reference evidence="5" key="2">
    <citation type="journal article" date="2019" name="IMA Fungus">
        <title>Genome sequencing and comparison of five Tilletia species to identify candidate genes for the detection of regulated species infecting wheat.</title>
        <authorList>
            <person name="Nguyen H.D.T."/>
            <person name="Sultana T."/>
            <person name="Kesanakurti P."/>
            <person name="Hambleton S."/>
        </authorList>
    </citation>
    <scope>NUCLEOTIDE SEQUENCE</scope>
    <source>
        <strain evidence="5">DAOMC 236426</strain>
    </source>
</reference>
<dbReference type="PROSITE" id="PS50878">
    <property type="entry name" value="RT_POL"/>
    <property type="match status" value="1"/>
</dbReference>